<accession>A0A0B6RUX5</accession>
<dbReference type="OrthoDB" id="7064990at2"/>
<organism evidence="1 2">
    <name type="scientific">Burkholderia plantarii</name>
    <dbReference type="NCBI Taxonomy" id="41899"/>
    <lineage>
        <taxon>Bacteria</taxon>
        <taxon>Pseudomonadati</taxon>
        <taxon>Pseudomonadota</taxon>
        <taxon>Betaproteobacteria</taxon>
        <taxon>Burkholderiales</taxon>
        <taxon>Burkholderiaceae</taxon>
        <taxon>Burkholderia</taxon>
    </lineage>
</organism>
<evidence type="ECO:0008006" key="3">
    <source>
        <dbReference type="Google" id="ProtNLM"/>
    </source>
</evidence>
<name>A0A0B6RUX5_BURPL</name>
<reference evidence="1 2" key="2">
    <citation type="journal article" date="2016" name="Appl. Microbiol. Biotechnol.">
        <title>Mutations improving production and secretion of extracellular lipase by Burkholderia glumae PG1.</title>
        <authorList>
            <person name="Knapp A."/>
            <person name="Voget S."/>
            <person name="Gao R."/>
            <person name="Zaburannyi N."/>
            <person name="Krysciak D."/>
            <person name="Breuer M."/>
            <person name="Hauer B."/>
            <person name="Streit W.R."/>
            <person name="Muller R."/>
            <person name="Daniel R."/>
            <person name="Jaeger K.E."/>
        </authorList>
    </citation>
    <scope>NUCLEOTIDE SEQUENCE [LARGE SCALE GENOMIC DNA]</scope>
    <source>
        <strain evidence="1 2">PG1</strain>
    </source>
</reference>
<evidence type="ECO:0000313" key="1">
    <source>
        <dbReference type="EMBL" id="AJK49162.1"/>
    </source>
</evidence>
<reference evidence="2" key="1">
    <citation type="submission" date="2011-03" db="EMBL/GenBank/DDBJ databases">
        <authorList>
            <person name="Voget S."/>
            <person name="Streit W.R."/>
            <person name="Jaeger K.E."/>
            <person name="Daniel R."/>
        </authorList>
    </citation>
    <scope>NUCLEOTIDE SEQUENCE [LARGE SCALE GENOMIC DNA]</scope>
    <source>
        <strain evidence="2">PG1</strain>
    </source>
</reference>
<protein>
    <recommendedName>
        <fullName evidence="3">Fe2OG dioxygenase domain-containing protein</fullName>
    </recommendedName>
</protein>
<dbReference type="AlphaFoldDB" id="A0A0B6RUX5"/>
<evidence type="ECO:0000313" key="2">
    <source>
        <dbReference type="Proteomes" id="UP000031838"/>
    </source>
</evidence>
<sequence length="228" mass="24727">MNGMPCPAPVRLPHEPIHLDDVLDAAARADWIGHVMRMRAHWRQRHPLVPFFTLGLAAYLDCSAGGTDLYRDADVRHASNALLAGTFRPLLDTVADALAGCLGAPAVLADDAALPGFHIYLPHPAFGGPVAQIHRDLQFRDVYPAFEPEPGKLVSFTLSLSTPPGSGLNQWAGDAERPEFFAYRDGALVVHDGLVTHQAVLACNGAIERITLQGHGVRRDDGAFVLYW</sequence>
<dbReference type="EMBL" id="CP002581">
    <property type="protein sequence ID" value="AJK49162.1"/>
    <property type="molecule type" value="Genomic_DNA"/>
</dbReference>
<dbReference type="RefSeq" id="WP_042627675.1">
    <property type="nucleotide sequence ID" value="NZ_BSTO01000001.1"/>
</dbReference>
<dbReference type="Proteomes" id="UP000031838">
    <property type="component" value="Chromosome 2"/>
</dbReference>
<dbReference type="KEGG" id="bgp:BGL_2c10840"/>
<gene>
    <name evidence="1" type="ORF">BGL_2c10840</name>
</gene>
<dbReference type="KEGG" id="bpla:bpln_2g11700"/>
<keyword evidence="2" id="KW-1185">Reference proteome</keyword>
<dbReference type="HOGENOM" id="CLU_104662_0_0_4"/>
<proteinExistence type="predicted"/>